<protein>
    <submittedName>
        <fullName evidence="1">Uncharacterized protein</fullName>
    </submittedName>
</protein>
<accession>X1EPJ2</accession>
<evidence type="ECO:0000313" key="1">
    <source>
        <dbReference type="EMBL" id="GAH34472.1"/>
    </source>
</evidence>
<proteinExistence type="predicted"/>
<organism evidence="1">
    <name type="scientific">marine sediment metagenome</name>
    <dbReference type="NCBI Taxonomy" id="412755"/>
    <lineage>
        <taxon>unclassified sequences</taxon>
        <taxon>metagenomes</taxon>
        <taxon>ecological metagenomes</taxon>
    </lineage>
</organism>
<dbReference type="InterPro" id="IPR005361">
    <property type="entry name" value="UPF0158"/>
</dbReference>
<sequence>DEFMDINETEEVYEKLDDEPERYLSIPTESSREAYQDMVAFTESLEAENLKEKLWIALNGRGAFRRFKDVLLSHPEKREEWFKFQDERLEKHVMEWLEENEVELV</sequence>
<reference evidence="1" key="1">
    <citation type="journal article" date="2014" name="Front. Microbiol.">
        <title>High frequency of phylogenetically diverse reductive dehalogenase-homologous genes in deep subseafloor sedimentary metagenomes.</title>
        <authorList>
            <person name="Kawai M."/>
            <person name="Futagami T."/>
            <person name="Toyoda A."/>
            <person name="Takaki Y."/>
            <person name="Nishi S."/>
            <person name="Hori S."/>
            <person name="Arai W."/>
            <person name="Tsubouchi T."/>
            <person name="Morono Y."/>
            <person name="Uchiyama I."/>
            <person name="Ito T."/>
            <person name="Fujiyama A."/>
            <person name="Inagaki F."/>
            <person name="Takami H."/>
        </authorList>
    </citation>
    <scope>NUCLEOTIDE SEQUENCE</scope>
    <source>
        <strain evidence="1">Expedition CK06-06</strain>
    </source>
</reference>
<dbReference type="EMBL" id="BARU01009247">
    <property type="protein sequence ID" value="GAH34472.1"/>
    <property type="molecule type" value="Genomic_DNA"/>
</dbReference>
<comment type="caution">
    <text evidence="1">The sequence shown here is derived from an EMBL/GenBank/DDBJ whole genome shotgun (WGS) entry which is preliminary data.</text>
</comment>
<dbReference type="AlphaFoldDB" id="X1EPJ2"/>
<gene>
    <name evidence="1" type="ORF">S03H2_17876</name>
</gene>
<dbReference type="Pfam" id="PF03682">
    <property type="entry name" value="UPF0158"/>
    <property type="match status" value="1"/>
</dbReference>
<name>X1EPJ2_9ZZZZ</name>
<feature type="non-terminal residue" evidence="1">
    <location>
        <position position="1"/>
    </location>
</feature>